<protein>
    <submittedName>
        <fullName evidence="7">TspO/MBR family-domain-containing protein</fullName>
    </submittedName>
</protein>
<evidence type="ECO:0000313" key="8">
    <source>
        <dbReference type="Proteomes" id="UP000070501"/>
    </source>
</evidence>
<name>A0A136JFK6_9PEZI</name>
<evidence type="ECO:0000256" key="6">
    <source>
        <dbReference type="SAM" id="Phobius"/>
    </source>
</evidence>
<evidence type="ECO:0000256" key="1">
    <source>
        <dbReference type="ARBA" id="ARBA00004141"/>
    </source>
</evidence>
<reference evidence="8" key="1">
    <citation type="submission" date="2016-02" db="EMBL/GenBank/DDBJ databases">
        <title>Draft genome sequence of Microdochium bolleyi, a fungal endophyte of beachgrass.</title>
        <authorList>
            <consortium name="DOE Joint Genome Institute"/>
            <person name="David A.S."/>
            <person name="May G."/>
            <person name="Haridas S."/>
            <person name="Lim J."/>
            <person name="Wang M."/>
            <person name="Labutti K."/>
            <person name="Lipzen A."/>
            <person name="Barry K."/>
            <person name="Grigoriev I.V."/>
        </authorList>
    </citation>
    <scope>NUCLEOTIDE SEQUENCE [LARGE SCALE GENOMIC DNA]</scope>
    <source>
        <strain evidence="8">J235TASD1</strain>
    </source>
</reference>
<dbReference type="STRING" id="196109.A0A136JFK6"/>
<dbReference type="OrthoDB" id="8841220at2759"/>
<comment type="similarity">
    <text evidence="2">Belongs to the TspO/BZRP family.</text>
</comment>
<keyword evidence="5 6" id="KW-0472">Membrane</keyword>
<proteinExistence type="inferred from homology"/>
<feature type="transmembrane region" description="Helical" evidence="6">
    <location>
        <begin position="15"/>
        <end position="36"/>
    </location>
</feature>
<dbReference type="InParanoid" id="A0A136JFK6"/>
<accession>A0A136JFK6</accession>
<feature type="transmembrane region" description="Helical" evidence="6">
    <location>
        <begin position="119"/>
        <end position="138"/>
    </location>
</feature>
<evidence type="ECO:0000256" key="5">
    <source>
        <dbReference type="ARBA" id="ARBA00023136"/>
    </source>
</evidence>
<evidence type="ECO:0000313" key="7">
    <source>
        <dbReference type="EMBL" id="KXJ95888.1"/>
    </source>
</evidence>
<keyword evidence="3 6" id="KW-0812">Transmembrane</keyword>
<evidence type="ECO:0000256" key="2">
    <source>
        <dbReference type="ARBA" id="ARBA00007524"/>
    </source>
</evidence>
<dbReference type="GO" id="GO:0005741">
    <property type="term" value="C:mitochondrial outer membrane"/>
    <property type="evidence" value="ECO:0007669"/>
    <property type="project" value="TreeGrafter"/>
</dbReference>
<evidence type="ECO:0000256" key="3">
    <source>
        <dbReference type="ARBA" id="ARBA00022692"/>
    </source>
</evidence>
<keyword evidence="4 6" id="KW-1133">Transmembrane helix</keyword>
<dbReference type="PANTHER" id="PTHR10057">
    <property type="entry name" value="PERIPHERAL-TYPE BENZODIAZEPINE RECEPTOR"/>
    <property type="match status" value="1"/>
</dbReference>
<feature type="transmembrane region" description="Helical" evidence="6">
    <location>
        <begin position="57"/>
        <end position="75"/>
    </location>
</feature>
<dbReference type="AlphaFoldDB" id="A0A136JFK6"/>
<sequence>MTAYLSHLNMIPHQVFASPAASILLPITLGMGVGFSTMRSTKDTYRQISQPPLSPPGAVFGPVWTVLYGLMGYAAHRAYTAAGPTTFLTQGDVRALYSLQLGLNLVWQPLFFGMRKPGVALADIIALVGVNGYLTYSFFQFEEVSGWCFVPYLAWLSFATYLNAGVGYLNQWDISDSTLAVREVKSKRM</sequence>
<dbReference type="GO" id="GO:0033013">
    <property type="term" value="P:tetrapyrrole metabolic process"/>
    <property type="evidence" value="ECO:0007669"/>
    <property type="project" value="UniProtKB-ARBA"/>
</dbReference>
<dbReference type="Gene3D" id="1.20.1260.100">
    <property type="entry name" value="TspO/MBR protein"/>
    <property type="match status" value="1"/>
</dbReference>
<comment type="subcellular location">
    <subcellularLocation>
        <location evidence="1">Membrane</location>
        <topology evidence="1">Multi-pass membrane protein</topology>
    </subcellularLocation>
</comment>
<keyword evidence="8" id="KW-1185">Reference proteome</keyword>
<dbReference type="InterPro" id="IPR038330">
    <property type="entry name" value="TspO/MBR-related_sf"/>
</dbReference>
<dbReference type="CDD" id="cd15904">
    <property type="entry name" value="TSPO_MBR"/>
    <property type="match status" value="1"/>
</dbReference>
<evidence type="ECO:0000256" key="4">
    <source>
        <dbReference type="ARBA" id="ARBA00022989"/>
    </source>
</evidence>
<gene>
    <name evidence="7" type="ORF">Micbo1qcDRAFT_131477</name>
</gene>
<feature type="transmembrane region" description="Helical" evidence="6">
    <location>
        <begin position="144"/>
        <end position="162"/>
    </location>
</feature>
<organism evidence="7 8">
    <name type="scientific">Microdochium bolleyi</name>
    <dbReference type="NCBI Taxonomy" id="196109"/>
    <lineage>
        <taxon>Eukaryota</taxon>
        <taxon>Fungi</taxon>
        <taxon>Dikarya</taxon>
        <taxon>Ascomycota</taxon>
        <taxon>Pezizomycotina</taxon>
        <taxon>Sordariomycetes</taxon>
        <taxon>Xylariomycetidae</taxon>
        <taxon>Xylariales</taxon>
        <taxon>Microdochiaceae</taxon>
        <taxon>Microdochium</taxon>
    </lineage>
</organism>
<dbReference type="Proteomes" id="UP000070501">
    <property type="component" value="Unassembled WGS sequence"/>
</dbReference>
<dbReference type="PANTHER" id="PTHR10057:SF0">
    <property type="entry name" value="TRANSLOCATOR PROTEIN"/>
    <property type="match status" value="1"/>
</dbReference>
<dbReference type="InterPro" id="IPR004307">
    <property type="entry name" value="TspO_MBR"/>
</dbReference>
<dbReference type="FunFam" id="1.20.1260.100:FF:000001">
    <property type="entry name" value="translocator protein 2"/>
    <property type="match status" value="1"/>
</dbReference>
<dbReference type="Pfam" id="PF03073">
    <property type="entry name" value="TspO_MBR"/>
    <property type="match status" value="1"/>
</dbReference>
<dbReference type="EMBL" id="KQ964246">
    <property type="protein sequence ID" value="KXJ95888.1"/>
    <property type="molecule type" value="Genomic_DNA"/>
</dbReference>